<accession>A0AAD8E743</accession>
<dbReference type="Proteomes" id="UP001233999">
    <property type="component" value="Unassembled WGS sequence"/>
</dbReference>
<name>A0AAD8E743_DIPPU</name>
<evidence type="ECO:0000313" key="2">
    <source>
        <dbReference type="Proteomes" id="UP001233999"/>
    </source>
</evidence>
<feature type="non-terminal residue" evidence="1">
    <location>
        <position position="1"/>
    </location>
</feature>
<protein>
    <submittedName>
        <fullName evidence="1">Uncharacterized protein</fullName>
    </submittedName>
</protein>
<dbReference type="AlphaFoldDB" id="A0AAD8E743"/>
<reference evidence="1" key="1">
    <citation type="journal article" date="2023" name="IScience">
        <title>Live-bearing cockroach genome reveals convergent evolutionary mechanisms linked to viviparity in insects and beyond.</title>
        <authorList>
            <person name="Fouks B."/>
            <person name="Harrison M.C."/>
            <person name="Mikhailova A.A."/>
            <person name="Marchal E."/>
            <person name="English S."/>
            <person name="Carruthers M."/>
            <person name="Jennings E.C."/>
            <person name="Chiamaka E.L."/>
            <person name="Frigard R.A."/>
            <person name="Pippel M."/>
            <person name="Attardo G.M."/>
            <person name="Benoit J.B."/>
            <person name="Bornberg-Bauer E."/>
            <person name="Tobe S.S."/>
        </authorList>
    </citation>
    <scope>NUCLEOTIDE SEQUENCE</scope>
    <source>
        <strain evidence="1">Stay&amp;Tobe</strain>
    </source>
</reference>
<proteinExistence type="predicted"/>
<organism evidence="1 2">
    <name type="scientific">Diploptera punctata</name>
    <name type="common">Pacific beetle cockroach</name>
    <dbReference type="NCBI Taxonomy" id="6984"/>
    <lineage>
        <taxon>Eukaryota</taxon>
        <taxon>Metazoa</taxon>
        <taxon>Ecdysozoa</taxon>
        <taxon>Arthropoda</taxon>
        <taxon>Hexapoda</taxon>
        <taxon>Insecta</taxon>
        <taxon>Pterygota</taxon>
        <taxon>Neoptera</taxon>
        <taxon>Polyneoptera</taxon>
        <taxon>Dictyoptera</taxon>
        <taxon>Blattodea</taxon>
        <taxon>Blaberoidea</taxon>
        <taxon>Blaberidae</taxon>
        <taxon>Diplopterinae</taxon>
        <taxon>Diploptera</taxon>
    </lineage>
</organism>
<reference evidence="1" key="2">
    <citation type="submission" date="2023-05" db="EMBL/GenBank/DDBJ databases">
        <authorList>
            <person name="Fouks B."/>
        </authorList>
    </citation>
    <scope>NUCLEOTIDE SEQUENCE</scope>
    <source>
        <strain evidence="1">Stay&amp;Tobe</strain>
        <tissue evidence="1">Testes</tissue>
    </source>
</reference>
<comment type="caution">
    <text evidence="1">The sequence shown here is derived from an EMBL/GenBank/DDBJ whole genome shotgun (WGS) entry which is preliminary data.</text>
</comment>
<keyword evidence="2" id="KW-1185">Reference proteome</keyword>
<evidence type="ECO:0000313" key="1">
    <source>
        <dbReference type="EMBL" id="KAJ9579296.1"/>
    </source>
</evidence>
<sequence>ITVDNNNQKIKCRAGIRWSLTISSCSHGDSHCCTTTLVTHNVKATAKLTRRM</sequence>
<feature type="non-terminal residue" evidence="1">
    <location>
        <position position="52"/>
    </location>
</feature>
<gene>
    <name evidence="1" type="ORF">L9F63_024600</name>
</gene>
<dbReference type="EMBL" id="JASPKZ010008537">
    <property type="protein sequence ID" value="KAJ9579296.1"/>
    <property type="molecule type" value="Genomic_DNA"/>
</dbReference>